<feature type="compositionally biased region" description="Pro residues" evidence="2">
    <location>
        <begin position="691"/>
        <end position="700"/>
    </location>
</feature>
<feature type="compositionally biased region" description="Acidic residues" evidence="2">
    <location>
        <begin position="941"/>
        <end position="952"/>
    </location>
</feature>
<feature type="compositionally biased region" description="Low complexity" evidence="2">
    <location>
        <begin position="594"/>
        <end position="603"/>
    </location>
</feature>
<feature type="region of interest" description="Disordered" evidence="2">
    <location>
        <begin position="1034"/>
        <end position="1089"/>
    </location>
</feature>
<feature type="region of interest" description="Disordered" evidence="2">
    <location>
        <begin position="1"/>
        <end position="68"/>
    </location>
</feature>
<feature type="compositionally biased region" description="Acidic residues" evidence="2">
    <location>
        <begin position="817"/>
        <end position="830"/>
    </location>
</feature>
<dbReference type="GO" id="GO:0005634">
    <property type="term" value="C:nucleus"/>
    <property type="evidence" value="ECO:0007669"/>
    <property type="project" value="InterPro"/>
</dbReference>
<keyword evidence="4" id="KW-1185">Reference proteome</keyword>
<feature type="compositionally biased region" description="Pro residues" evidence="2">
    <location>
        <begin position="579"/>
        <end position="592"/>
    </location>
</feature>
<feature type="compositionally biased region" description="Polar residues" evidence="2">
    <location>
        <begin position="25"/>
        <end position="41"/>
    </location>
</feature>
<feature type="region of interest" description="Disordered" evidence="2">
    <location>
        <begin position="721"/>
        <end position="740"/>
    </location>
</feature>
<feature type="region of interest" description="Disordered" evidence="2">
    <location>
        <begin position="1289"/>
        <end position="1444"/>
    </location>
</feature>
<feature type="region of interest" description="Disordered" evidence="2">
    <location>
        <begin position="238"/>
        <end position="323"/>
    </location>
</feature>
<feature type="compositionally biased region" description="Low complexity" evidence="2">
    <location>
        <begin position="1395"/>
        <end position="1423"/>
    </location>
</feature>
<evidence type="ECO:0000313" key="3">
    <source>
        <dbReference type="EMBL" id="RSH77217.1"/>
    </source>
</evidence>
<gene>
    <name evidence="3" type="ORF">EHS24_003521</name>
</gene>
<feature type="compositionally biased region" description="Polar residues" evidence="2">
    <location>
        <begin position="58"/>
        <end position="67"/>
    </location>
</feature>
<dbReference type="InterPro" id="IPR018465">
    <property type="entry name" value="Scm3/HJURP"/>
</dbReference>
<dbReference type="GO" id="GO:0046982">
    <property type="term" value="F:protein heterodimerization activity"/>
    <property type="evidence" value="ECO:0007669"/>
    <property type="project" value="InterPro"/>
</dbReference>
<dbReference type="GO" id="GO:0042393">
    <property type="term" value="F:histone binding"/>
    <property type="evidence" value="ECO:0007669"/>
    <property type="project" value="InterPro"/>
</dbReference>
<feature type="compositionally biased region" description="Low complexity" evidence="2">
    <location>
        <begin position="520"/>
        <end position="529"/>
    </location>
</feature>
<feature type="compositionally biased region" description="Low complexity" evidence="2">
    <location>
        <begin position="42"/>
        <end position="57"/>
    </location>
</feature>
<sequence>MERANELRALSAPAPRPLPDGARGSSASISSKTAPLRSSATPGPSFRARSASAPRSRNTTPAFNSEQLHLKRLASSVKLRSTFDLIADKYGSIPPEEDDEIDLVTGEIVLDRGRLRLLEPREFADPLPGEDDADVEFADDPPPGGMSLGPEMVMFGEDEDELGDWDNRSGLDIQVPTEVIQQPRTQVDIDDLKEFLEANAVLLANSCAGEDDVSATPSPESSPGVRLQDLNLSDDELAADDEDAQEARRVTPAPRSLPSSTTKRLPQTSLAASTTHRSSPPHPNTSQRVLTTSQSLPNLRSAIRQPKQVRDDLFGTPPRDIGPSRWDLTAPRVRFADDAIIVPGDGTPARVAKIRGAKKRTVTIPVSPTRRLDKGKQRMLGERPTDVFGGVLERPAGLNTSKALQAVMSKRPKRGLDTPYDPDVRAGSEEVASDSSTPDALDLDFSSAVQDFDDQQPPSIPPSSSPLTLRYEVVTKKDRQADTSLQSIHWWNSSPEQSLRSSSPVFVDHSSPPQSPGRSPPTTRLLLSPSPSPPRTSQRRQPRAITISASTTPGTRSLRSQTRAPATVVTERHWTEKVTPPPKGPAPRPKTQPPKRAQPLPDDWLPDPDDPRYYPRLHFVRGGGIQHCKLCRADGGLREERSKYCKGRFRPSACMFEETASDDADDDSSVRASSVTLSASVVRQHSASPPSLSPQSPPPSSRRSSIAPSSPTQLIRRLRSTVSSLNTTPQDCSSSKFSTASTHSKSRRLRRCLACVDAGGERQANAHFCRGRTRQHMCDPGAAREASVLASKASEAPSDLGSPVADEQRFEVPQLPQDDDSGSESDDEQPDIQPFVLPQIENDVADYLDLAAADSGEESDVAEPFEPTAADYDDVEDEREARPVILEQDYSDDESYHSATEGSDSESEASSEDLEEVLDALVDPSDSDVSEYSPARGVALESEDDDGDDESVGSDSNSVTIKVPTSPWNASSLAPFDHQQFIVEHDSEAVANYTSPPDDDDRYSTYLRFRADGEGVHMCDLCLEEGGDRAELAIAPPSPSVYSDAGASFMGPRSRRERASSSLMDDVRDMFSPGAPSSPGPVDIDMSSPTAYRSPAVFESSPVLGAPRSELSSFFSSPPYQQTTLDGSLPGSSPLADRFAAATRLRPAPARAQTMNPTPPRSSSAGTDASPPRVRAVTIAAGRMTPPSSQTPEVVKSAPTAKQTRPTTTSKMNVPSLPSPISEVPSSDAAQQPDSDEIPNSPSPNPCRTLPHEPFSAEITMRAADVGFALGPAPTGRLSTAMLSALAPALGQGQASPPSEPTLAQAVNGAFTLPAPPCPTRPAETVSAPSRIQAGSSSSPSTSLGLMLPPPVPTRRAAPPAPSSTNSTPRKRRASTYADDDEYDEPAPMKFTTTVKVPRQPPVRSRSRSVSVSSRTVTGTPSRARVYSRTTPASTPRKKSRTERHLEYIAASMDDDEGLEWGLDEEVGDDARVWREGSVVVPFV</sequence>
<feature type="region of interest" description="Disordered" evidence="2">
    <location>
        <begin position="409"/>
        <end position="609"/>
    </location>
</feature>
<feature type="compositionally biased region" description="Acidic residues" evidence="2">
    <location>
        <begin position="128"/>
        <end position="139"/>
    </location>
</feature>
<feature type="compositionally biased region" description="Polar residues" evidence="2">
    <location>
        <begin position="482"/>
        <end position="492"/>
    </location>
</feature>
<feature type="compositionally biased region" description="Low complexity" evidence="2">
    <location>
        <begin position="701"/>
        <end position="711"/>
    </location>
</feature>
<dbReference type="Gene3D" id="1.10.20.10">
    <property type="entry name" value="Histone, subunit A"/>
    <property type="match status" value="1"/>
</dbReference>
<feature type="region of interest" description="Disordered" evidence="2">
    <location>
        <begin position="659"/>
        <end position="713"/>
    </location>
</feature>
<reference evidence="3 4" key="1">
    <citation type="submission" date="2018-11" db="EMBL/GenBank/DDBJ databases">
        <title>Genome sequence of Apiotrichum porosum DSM 27194.</title>
        <authorList>
            <person name="Aliyu H."/>
            <person name="Gorte O."/>
            <person name="Ochsenreither K."/>
        </authorList>
    </citation>
    <scope>NUCLEOTIDE SEQUENCE [LARGE SCALE GENOMIC DNA]</scope>
    <source>
        <strain evidence="3 4">DSM 27194</strain>
    </source>
</reference>
<feature type="compositionally biased region" description="Low complexity" evidence="2">
    <location>
        <begin position="1336"/>
        <end position="1347"/>
    </location>
</feature>
<evidence type="ECO:0000313" key="4">
    <source>
        <dbReference type="Proteomes" id="UP000279236"/>
    </source>
</evidence>
<evidence type="ECO:0000256" key="2">
    <source>
        <dbReference type="SAM" id="MobiDB-lite"/>
    </source>
</evidence>
<feature type="compositionally biased region" description="Polar residues" evidence="2">
    <location>
        <begin position="257"/>
        <end position="298"/>
    </location>
</feature>
<feature type="region of interest" description="Disordered" evidence="2">
    <location>
        <begin position="1108"/>
        <end position="1256"/>
    </location>
</feature>
<feature type="region of interest" description="Disordered" evidence="2">
    <location>
        <begin position="123"/>
        <end position="152"/>
    </location>
</feature>
<feature type="region of interest" description="Disordered" evidence="2">
    <location>
        <begin position="814"/>
        <end position="967"/>
    </location>
</feature>
<proteinExistence type="predicted"/>
<feature type="compositionally biased region" description="Low complexity" evidence="2">
    <location>
        <begin position="1354"/>
        <end position="1368"/>
    </location>
</feature>
<protein>
    <submittedName>
        <fullName evidence="3">Uncharacterized protein</fullName>
    </submittedName>
</protein>
<dbReference type="Proteomes" id="UP000279236">
    <property type="component" value="Unassembled WGS sequence"/>
</dbReference>
<feature type="compositionally biased region" description="Polar residues" evidence="2">
    <location>
        <begin position="1110"/>
        <end position="1126"/>
    </location>
</feature>
<accession>A0A427XEP2</accession>
<keyword evidence="1" id="KW-0945">Host-virus interaction</keyword>
<organism evidence="3 4">
    <name type="scientific">Apiotrichum porosum</name>
    <dbReference type="NCBI Taxonomy" id="105984"/>
    <lineage>
        <taxon>Eukaryota</taxon>
        <taxon>Fungi</taxon>
        <taxon>Dikarya</taxon>
        <taxon>Basidiomycota</taxon>
        <taxon>Agaricomycotina</taxon>
        <taxon>Tremellomycetes</taxon>
        <taxon>Trichosporonales</taxon>
        <taxon>Trichosporonaceae</taxon>
        <taxon>Apiotrichum</taxon>
    </lineage>
</organism>
<dbReference type="EMBL" id="RSCE01000017">
    <property type="protein sequence ID" value="RSH77217.1"/>
    <property type="molecule type" value="Genomic_DNA"/>
</dbReference>
<feature type="compositionally biased region" description="Polar residues" evidence="2">
    <location>
        <begin position="547"/>
        <end position="564"/>
    </location>
</feature>
<feature type="compositionally biased region" description="Polar residues" evidence="2">
    <location>
        <begin position="721"/>
        <end position="732"/>
    </location>
</feature>
<dbReference type="PANTHER" id="PTHR13037:SF24">
    <property type="entry name" value="POLYCOMB PROTEIN PCL-RELATED"/>
    <property type="match status" value="1"/>
</dbReference>
<dbReference type="OrthoDB" id="2420608at2759"/>
<dbReference type="GeneID" id="39588064"/>
<name>A0A427XEP2_9TREE</name>
<feature type="compositionally biased region" description="Low complexity" evidence="2">
    <location>
        <begin position="1138"/>
        <end position="1152"/>
    </location>
</feature>
<dbReference type="STRING" id="105984.A0A427XEP2"/>
<feature type="compositionally biased region" description="Low complexity" evidence="2">
    <location>
        <begin position="845"/>
        <end position="854"/>
    </location>
</feature>
<dbReference type="PANTHER" id="PTHR13037">
    <property type="entry name" value="FORMIN"/>
    <property type="match status" value="1"/>
</dbReference>
<feature type="compositionally biased region" description="Polar residues" evidence="2">
    <location>
        <begin position="1224"/>
        <end position="1233"/>
    </location>
</feature>
<dbReference type="InterPro" id="IPR009072">
    <property type="entry name" value="Histone-fold"/>
</dbReference>
<comment type="caution">
    <text evidence="3">The sequence shown here is derived from an EMBL/GenBank/DDBJ whole genome shotgun (WGS) entry which is preliminary data.</text>
</comment>
<feature type="compositionally biased region" description="Polar residues" evidence="2">
    <location>
        <begin position="1200"/>
        <end position="1213"/>
    </location>
</feature>
<feature type="compositionally biased region" description="Low complexity" evidence="2">
    <location>
        <begin position="493"/>
        <end position="503"/>
    </location>
</feature>
<feature type="compositionally biased region" description="Polar residues" evidence="2">
    <location>
        <begin position="1153"/>
        <end position="1167"/>
    </location>
</feature>
<feature type="compositionally biased region" description="Acidic residues" evidence="2">
    <location>
        <begin position="903"/>
        <end position="918"/>
    </location>
</feature>
<feature type="compositionally biased region" description="Polar residues" evidence="2">
    <location>
        <begin position="676"/>
        <end position="685"/>
    </location>
</feature>
<dbReference type="Pfam" id="PF10384">
    <property type="entry name" value="Scm3"/>
    <property type="match status" value="1"/>
</dbReference>
<evidence type="ECO:0000256" key="1">
    <source>
        <dbReference type="ARBA" id="ARBA00022581"/>
    </source>
</evidence>
<dbReference type="RefSeq" id="XP_028472364.1">
    <property type="nucleotide sequence ID" value="XM_028619190.1"/>
</dbReference>